<dbReference type="AlphaFoldDB" id="A0AAV4PUN5"/>
<proteinExistence type="predicted"/>
<evidence type="ECO:0000313" key="2">
    <source>
        <dbReference type="Proteomes" id="UP001054945"/>
    </source>
</evidence>
<sequence>MSRSFLELLECSLLFKELIKSPSSGYRYSEGNEDANLLAKNHFKHYFKSQAAETSKIKNWAFLNEDTTYVPDAPRKAAALDC</sequence>
<comment type="caution">
    <text evidence="1">The sequence shown here is derived from an EMBL/GenBank/DDBJ whole genome shotgun (WGS) entry which is preliminary data.</text>
</comment>
<accession>A0AAV4PUN5</accession>
<dbReference type="EMBL" id="BPLR01005055">
    <property type="protein sequence ID" value="GIX99509.1"/>
    <property type="molecule type" value="Genomic_DNA"/>
</dbReference>
<protein>
    <submittedName>
        <fullName evidence="1">Uncharacterized protein</fullName>
    </submittedName>
</protein>
<evidence type="ECO:0000313" key="1">
    <source>
        <dbReference type="EMBL" id="GIX99509.1"/>
    </source>
</evidence>
<gene>
    <name evidence="1" type="ORF">CEXT_7901</name>
</gene>
<reference evidence="1 2" key="1">
    <citation type="submission" date="2021-06" db="EMBL/GenBank/DDBJ databases">
        <title>Caerostris extrusa draft genome.</title>
        <authorList>
            <person name="Kono N."/>
            <person name="Arakawa K."/>
        </authorList>
    </citation>
    <scope>NUCLEOTIDE SEQUENCE [LARGE SCALE GENOMIC DNA]</scope>
</reference>
<dbReference type="Proteomes" id="UP001054945">
    <property type="component" value="Unassembled WGS sequence"/>
</dbReference>
<organism evidence="1 2">
    <name type="scientific">Caerostris extrusa</name>
    <name type="common">Bark spider</name>
    <name type="synonym">Caerostris bankana</name>
    <dbReference type="NCBI Taxonomy" id="172846"/>
    <lineage>
        <taxon>Eukaryota</taxon>
        <taxon>Metazoa</taxon>
        <taxon>Ecdysozoa</taxon>
        <taxon>Arthropoda</taxon>
        <taxon>Chelicerata</taxon>
        <taxon>Arachnida</taxon>
        <taxon>Araneae</taxon>
        <taxon>Araneomorphae</taxon>
        <taxon>Entelegynae</taxon>
        <taxon>Araneoidea</taxon>
        <taxon>Araneidae</taxon>
        <taxon>Caerostris</taxon>
    </lineage>
</organism>
<keyword evidence="2" id="KW-1185">Reference proteome</keyword>
<name>A0AAV4PUN5_CAEEX</name>